<dbReference type="InterPro" id="IPR036322">
    <property type="entry name" value="WD40_repeat_dom_sf"/>
</dbReference>
<dbReference type="SUPFAM" id="SSF50978">
    <property type="entry name" value="WD40 repeat-like"/>
    <property type="match status" value="1"/>
</dbReference>
<dbReference type="Pfam" id="PF21032">
    <property type="entry name" value="PROPPIN"/>
    <property type="match status" value="1"/>
</dbReference>
<evidence type="ECO:0000313" key="6">
    <source>
        <dbReference type="EMBL" id="EEH56237.1"/>
    </source>
</evidence>
<comment type="subcellular location">
    <subcellularLocation>
        <location evidence="1">Preautophagosomal structure membrane</location>
        <topology evidence="1">Peripheral membrane protein</topology>
    </subcellularLocation>
</comment>
<keyword evidence="7" id="KW-1185">Reference proteome</keyword>
<dbReference type="PANTHER" id="PTHR11227">
    <property type="entry name" value="WD-REPEAT PROTEIN INTERACTING WITH PHOSPHOINOSIDES WIPI -RELATED"/>
    <property type="match status" value="1"/>
</dbReference>
<gene>
    <name evidence="6" type="ORF">MICPUCDRAFT_49616</name>
</gene>
<dbReference type="RefSeq" id="XP_003059105.1">
    <property type="nucleotide sequence ID" value="XM_003059059.1"/>
</dbReference>
<dbReference type="EMBL" id="GG663740">
    <property type="protein sequence ID" value="EEH56237.1"/>
    <property type="molecule type" value="Genomic_DNA"/>
</dbReference>
<dbReference type="STRING" id="564608.C1MTZ3"/>
<dbReference type="KEGG" id="mpp:MICPUCDRAFT_49616"/>
<name>C1MTZ3_MICPC</name>
<feature type="region of interest" description="Disordered" evidence="5">
    <location>
        <begin position="258"/>
        <end position="309"/>
    </location>
</feature>
<dbReference type="OrthoDB" id="1667587at2759"/>
<sequence length="407" mass="43686">MAPPKEELLSLAFNQDNGCFAVSTSRGFRIHNADPFEETHRRTFEGANAGVACVQMLFRCNILALVGGGKRPKYPPNKVMIWDDHQGRCIGELSFRVDVRGVRLRRDKIVVVLERKVYVYNFSDLAVTKQVDTCSNLHGACALSPGEGACVMACPGLNRGQVRVELFDRGVTKFIPAHEGEIRNLQLSRDGATLATASDKGTLVRVFDTATGAPLRELRRGADRAAIHSIAFAPKGDYLAVASDKGTAHVYALMSRESANGDGAGTGGDDSTDGDVNRRDGMRTDATSASASSSSPPLSPSASHSSKNAKSPLSFVKGFLPKYFSSSWSLAQYKVGEGVVAAVAFGREPRTLIVVTDAGEWHKVGFDPVNGGACARLGFCRFMKAEEEEEEDAGSGYTGPHTTAFAW</sequence>
<dbReference type="InterPro" id="IPR001680">
    <property type="entry name" value="WD40_rpt"/>
</dbReference>
<evidence type="ECO:0000256" key="4">
    <source>
        <dbReference type="ARBA" id="ARBA00025740"/>
    </source>
</evidence>
<evidence type="ECO:0000256" key="3">
    <source>
        <dbReference type="ARBA" id="ARBA00022737"/>
    </source>
</evidence>
<evidence type="ECO:0000256" key="2">
    <source>
        <dbReference type="ARBA" id="ARBA00022574"/>
    </source>
</evidence>
<keyword evidence="2" id="KW-0853">WD repeat</keyword>
<dbReference type="InterPro" id="IPR048720">
    <property type="entry name" value="PROPPIN"/>
</dbReference>
<dbReference type="AlphaFoldDB" id="C1MTZ3"/>
<organism evidence="7">
    <name type="scientific">Micromonas pusilla (strain CCMP1545)</name>
    <name type="common">Picoplanktonic green alga</name>
    <dbReference type="NCBI Taxonomy" id="564608"/>
    <lineage>
        <taxon>Eukaryota</taxon>
        <taxon>Viridiplantae</taxon>
        <taxon>Chlorophyta</taxon>
        <taxon>Mamiellophyceae</taxon>
        <taxon>Mamiellales</taxon>
        <taxon>Mamiellaceae</taxon>
        <taxon>Micromonas</taxon>
    </lineage>
</organism>
<keyword evidence="3" id="KW-0677">Repeat</keyword>
<dbReference type="eggNOG" id="KOG2111">
    <property type="taxonomic scope" value="Eukaryota"/>
</dbReference>
<evidence type="ECO:0000313" key="7">
    <source>
        <dbReference type="Proteomes" id="UP000001876"/>
    </source>
</evidence>
<proteinExistence type="inferred from homology"/>
<protein>
    <submittedName>
        <fullName evidence="6">Predicted protein</fullName>
    </submittedName>
</protein>
<accession>C1MTZ3</accession>
<comment type="similarity">
    <text evidence="4">Belongs to the WD repeat PROPPIN family.</text>
</comment>
<dbReference type="SMART" id="SM00320">
    <property type="entry name" value="WD40"/>
    <property type="match status" value="3"/>
</dbReference>
<evidence type="ECO:0000256" key="5">
    <source>
        <dbReference type="SAM" id="MobiDB-lite"/>
    </source>
</evidence>
<reference evidence="6 7" key="1">
    <citation type="journal article" date="2009" name="Science">
        <title>Green evolution and dynamic adaptations revealed by genomes of the marine picoeukaryotes Micromonas.</title>
        <authorList>
            <person name="Worden A.Z."/>
            <person name="Lee J.H."/>
            <person name="Mock T."/>
            <person name="Rouze P."/>
            <person name="Simmons M.P."/>
            <person name="Aerts A.L."/>
            <person name="Allen A.E."/>
            <person name="Cuvelier M.L."/>
            <person name="Derelle E."/>
            <person name="Everett M.V."/>
            <person name="Foulon E."/>
            <person name="Grimwood J."/>
            <person name="Gundlach H."/>
            <person name="Henrissat B."/>
            <person name="Napoli C."/>
            <person name="McDonald S.M."/>
            <person name="Parker M.S."/>
            <person name="Rombauts S."/>
            <person name="Salamov A."/>
            <person name="Von Dassow P."/>
            <person name="Badger J.H."/>
            <person name="Coutinho P.M."/>
            <person name="Demir E."/>
            <person name="Dubchak I."/>
            <person name="Gentemann C."/>
            <person name="Eikrem W."/>
            <person name="Gready J.E."/>
            <person name="John U."/>
            <person name="Lanier W."/>
            <person name="Lindquist E.A."/>
            <person name="Lucas S."/>
            <person name="Mayer K.F."/>
            <person name="Moreau H."/>
            <person name="Not F."/>
            <person name="Otillar R."/>
            <person name="Panaud O."/>
            <person name="Pangilinan J."/>
            <person name="Paulsen I."/>
            <person name="Piegu B."/>
            <person name="Poliakov A."/>
            <person name="Robbens S."/>
            <person name="Schmutz J."/>
            <person name="Toulza E."/>
            <person name="Wyss T."/>
            <person name="Zelensky A."/>
            <person name="Zhou K."/>
            <person name="Armbrust E.V."/>
            <person name="Bhattacharya D."/>
            <person name="Goodenough U.W."/>
            <person name="Van de Peer Y."/>
            <person name="Grigoriev I.V."/>
        </authorList>
    </citation>
    <scope>NUCLEOTIDE SEQUENCE [LARGE SCALE GENOMIC DNA]</scope>
    <source>
        <strain evidence="6 7">CCMP1545</strain>
    </source>
</reference>
<feature type="compositionally biased region" description="Low complexity" evidence="5">
    <location>
        <begin position="288"/>
        <end position="309"/>
    </location>
</feature>
<evidence type="ECO:0000256" key="1">
    <source>
        <dbReference type="ARBA" id="ARBA00004623"/>
    </source>
</evidence>
<dbReference type="GeneID" id="9684847"/>
<dbReference type="Proteomes" id="UP000001876">
    <property type="component" value="Unassembled WGS sequence"/>
</dbReference>
<dbReference type="OMA" id="FACGTEQ"/>
<dbReference type="GO" id="GO:0034045">
    <property type="term" value="C:phagophore assembly site membrane"/>
    <property type="evidence" value="ECO:0007669"/>
    <property type="project" value="UniProtKB-SubCell"/>
</dbReference>
<dbReference type="InterPro" id="IPR015943">
    <property type="entry name" value="WD40/YVTN_repeat-like_dom_sf"/>
</dbReference>
<dbReference type="Gene3D" id="2.130.10.10">
    <property type="entry name" value="YVTN repeat-like/Quinoprotein amine dehydrogenase"/>
    <property type="match status" value="1"/>
</dbReference>